<dbReference type="InterPro" id="IPR027417">
    <property type="entry name" value="P-loop_NTPase"/>
</dbReference>
<keyword evidence="8" id="KW-0472">Membrane</keyword>
<dbReference type="STRING" id="1423719.FC66_GL000935"/>
<dbReference type="InterPro" id="IPR003439">
    <property type="entry name" value="ABC_transporter-like_ATP-bd"/>
</dbReference>
<dbReference type="RefSeq" id="WP_057974002.1">
    <property type="nucleotide sequence ID" value="NZ_AZDI01000003.1"/>
</dbReference>
<protein>
    <submittedName>
        <fullName evidence="10">ABC transporter family protein</fullName>
    </submittedName>
</protein>
<dbReference type="FunFam" id="3.40.50.300:FF:000224">
    <property type="entry name" value="Energy-coupling factor transporter ATP-binding protein EcfA"/>
    <property type="match status" value="1"/>
</dbReference>
<name>A0A0R1HTH4_9LACO</name>
<sequence length="241" mass="27049">MFSFSNIRYGYTDKLSLNNINLSIKKNEFVCLLGPNGSGKSTLFKLLNGLIYPSDGQYTFNDQQINAHFFKNSVNAKKFHQQVGFVFQNSDVQLFNTTVYDEIAFGPRQMGFPEPEVNKRVIDCLTLLNINKLENRVPYHLSGGEKKLVAIASVLSLNPDVLVLDEPLTGLTAQAQENIISIMQGLHNAGKTIIMSTHNFTQIKDYVTRFIEFSENHTIVLDAPTKLVLTNSDLMVHLASM</sequence>
<dbReference type="PROSITE" id="PS50893">
    <property type="entry name" value="ABC_TRANSPORTER_2"/>
    <property type="match status" value="1"/>
</dbReference>
<dbReference type="SMART" id="SM00382">
    <property type="entry name" value="AAA"/>
    <property type="match status" value="1"/>
</dbReference>
<dbReference type="PATRIC" id="fig|1423719.4.peg.951"/>
<keyword evidence="6" id="KW-0067">ATP-binding</keyword>
<dbReference type="InterPro" id="IPR017871">
    <property type="entry name" value="ABC_transporter-like_CS"/>
</dbReference>
<gene>
    <name evidence="10" type="ORF">FC66_GL000935</name>
</gene>
<dbReference type="SUPFAM" id="SSF52540">
    <property type="entry name" value="P-loop containing nucleoside triphosphate hydrolases"/>
    <property type="match status" value="1"/>
</dbReference>
<keyword evidence="4" id="KW-1003">Cell membrane</keyword>
<dbReference type="Pfam" id="PF00005">
    <property type="entry name" value="ABC_tran"/>
    <property type="match status" value="1"/>
</dbReference>
<evidence type="ECO:0000256" key="7">
    <source>
        <dbReference type="ARBA" id="ARBA00022967"/>
    </source>
</evidence>
<reference evidence="10 11" key="1">
    <citation type="journal article" date="2015" name="Genome Announc.">
        <title>Expanding the biotechnology potential of lactobacilli through comparative genomics of 213 strains and associated genera.</title>
        <authorList>
            <person name="Sun Z."/>
            <person name="Harris H.M."/>
            <person name="McCann A."/>
            <person name="Guo C."/>
            <person name="Argimon S."/>
            <person name="Zhang W."/>
            <person name="Yang X."/>
            <person name="Jeffery I.B."/>
            <person name="Cooney J.C."/>
            <person name="Kagawa T.F."/>
            <person name="Liu W."/>
            <person name="Song Y."/>
            <person name="Salvetti E."/>
            <person name="Wrobel A."/>
            <person name="Rasinkangas P."/>
            <person name="Parkhill J."/>
            <person name="Rea M.C."/>
            <person name="O'Sullivan O."/>
            <person name="Ritari J."/>
            <person name="Douillard F.P."/>
            <person name="Paul Ross R."/>
            <person name="Yang R."/>
            <person name="Briner A.E."/>
            <person name="Felis G.E."/>
            <person name="de Vos W.M."/>
            <person name="Barrangou R."/>
            <person name="Klaenhammer T.R."/>
            <person name="Caufield P.W."/>
            <person name="Cui Y."/>
            <person name="Zhang H."/>
            <person name="O'Toole P.W."/>
        </authorList>
    </citation>
    <scope>NUCLEOTIDE SEQUENCE [LARGE SCALE GENOMIC DNA]</scope>
    <source>
        <strain evidence="10 11">DSM 15638</strain>
    </source>
</reference>
<comment type="caution">
    <text evidence="10">The sequence shown here is derived from an EMBL/GenBank/DDBJ whole genome shotgun (WGS) entry which is preliminary data.</text>
</comment>
<evidence type="ECO:0000313" key="11">
    <source>
        <dbReference type="Proteomes" id="UP000051450"/>
    </source>
</evidence>
<keyword evidence="11" id="KW-1185">Reference proteome</keyword>
<accession>A0A0R1HTH4</accession>
<dbReference type="InterPro" id="IPR003593">
    <property type="entry name" value="AAA+_ATPase"/>
</dbReference>
<evidence type="ECO:0000313" key="10">
    <source>
        <dbReference type="EMBL" id="KRK45975.1"/>
    </source>
</evidence>
<evidence type="ECO:0000256" key="1">
    <source>
        <dbReference type="ARBA" id="ARBA00004202"/>
    </source>
</evidence>
<dbReference type="GO" id="GO:0016887">
    <property type="term" value="F:ATP hydrolysis activity"/>
    <property type="evidence" value="ECO:0007669"/>
    <property type="project" value="InterPro"/>
</dbReference>
<dbReference type="InterPro" id="IPR015856">
    <property type="entry name" value="ABC_transpr_CbiO/EcfA_su"/>
</dbReference>
<evidence type="ECO:0000256" key="6">
    <source>
        <dbReference type="ARBA" id="ARBA00022840"/>
    </source>
</evidence>
<evidence type="ECO:0000256" key="8">
    <source>
        <dbReference type="ARBA" id="ARBA00023136"/>
    </source>
</evidence>
<keyword evidence="3" id="KW-0813">Transport</keyword>
<dbReference type="AlphaFoldDB" id="A0A0R1HTH4"/>
<dbReference type="EMBL" id="AZDI01000003">
    <property type="protein sequence ID" value="KRK45975.1"/>
    <property type="molecule type" value="Genomic_DNA"/>
</dbReference>
<dbReference type="GO" id="GO:0042626">
    <property type="term" value="F:ATPase-coupled transmembrane transporter activity"/>
    <property type="evidence" value="ECO:0007669"/>
    <property type="project" value="TreeGrafter"/>
</dbReference>
<comment type="subcellular location">
    <subcellularLocation>
        <location evidence="1">Cell membrane</location>
        <topology evidence="1">Peripheral membrane protein</topology>
    </subcellularLocation>
</comment>
<proteinExistence type="inferred from homology"/>
<dbReference type="OrthoDB" id="501320at2"/>
<keyword evidence="5" id="KW-0547">Nucleotide-binding</keyword>
<dbReference type="Gene3D" id="3.40.50.300">
    <property type="entry name" value="P-loop containing nucleotide triphosphate hydrolases"/>
    <property type="match status" value="1"/>
</dbReference>
<evidence type="ECO:0000256" key="3">
    <source>
        <dbReference type="ARBA" id="ARBA00022448"/>
    </source>
</evidence>
<dbReference type="GO" id="GO:0005524">
    <property type="term" value="F:ATP binding"/>
    <property type="evidence" value="ECO:0007669"/>
    <property type="project" value="UniProtKB-KW"/>
</dbReference>
<evidence type="ECO:0000256" key="4">
    <source>
        <dbReference type="ARBA" id="ARBA00022475"/>
    </source>
</evidence>
<feature type="domain" description="ABC transporter" evidence="9">
    <location>
        <begin position="2"/>
        <end position="240"/>
    </location>
</feature>
<dbReference type="Proteomes" id="UP000051450">
    <property type="component" value="Unassembled WGS sequence"/>
</dbReference>
<comment type="similarity">
    <text evidence="2">Belongs to the ABC transporter superfamily.</text>
</comment>
<dbReference type="InterPro" id="IPR050095">
    <property type="entry name" value="ECF_ABC_transporter_ATP-bd"/>
</dbReference>
<evidence type="ECO:0000256" key="5">
    <source>
        <dbReference type="ARBA" id="ARBA00022741"/>
    </source>
</evidence>
<dbReference type="CDD" id="cd03225">
    <property type="entry name" value="ABC_cobalt_CbiO_domain1"/>
    <property type="match status" value="1"/>
</dbReference>
<evidence type="ECO:0000259" key="9">
    <source>
        <dbReference type="PROSITE" id="PS50893"/>
    </source>
</evidence>
<keyword evidence="7" id="KW-1278">Translocase</keyword>
<dbReference type="GO" id="GO:0043190">
    <property type="term" value="C:ATP-binding cassette (ABC) transporter complex"/>
    <property type="evidence" value="ECO:0007669"/>
    <property type="project" value="TreeGrafter"/>
</dbReference>
<dbReference type="PROSITE" id="PS00211">
    <property type="entry name" value="ABC_TRANSPORTER_1"/>
    <property type="match status" value="1"/>
</dbReference>
<dbReference type="PANTHER" id="PTHR43553">
    <property type="entry name" value="HEAVY METAL TRANSPORTER"/>
    <property type="match status" value="1"/>
</dbReference>
<organism evidence="10 11">
    <name type="scientific">Dellaglioa algida DSM 15638</name>
    <dbReference type="NCBI Taxonomy" id="1423719"/>
    <lineage>
        <taxon>Bacteria</taxon>
        <taxon>Bacillati</taxon>
        <taxon>Bacillota</taxon>
        <taxon>Bacilli</taxon>
        <taxon>Lactobacillales</taxon>
        <taxon>Lactobacillaceae</taxon>
        <taxon>Dellaglioa</taxon>
    </lineage>
</organism>
<evidence type="ECO:0000256" key="2">
    <source>
        <dbReference type="ARBA" id="ARBA00005417"/>
    </source>
</evidence>